<dbReference type="OrthoDB" id="3941538at2759"/>
<comment type="pathway">
    <text evidence="8">Carbohydrate degradation; L-arabinose degradation via L-arabinitol; D-xylulose 5-phosphate from L-arabinose (fungal route): step 4/5.</text>
</comment>
<keyword evidence="3 11" id="KW-0479">Metal-binding</keyword>
<evidence type="ECO:0000256" key="6">
    <source>
        <dbReference type="ARBA" id="ARBA00023027"/>
    </source>
</evidence>
<comment type="similarity">
    <text evidence="2 11">Belongs to the zinc-containing alcohol dehydrogenase family.</text>
</comment>
<evidence type="ECO:0000259" key="12">
    <source>
        <dbReference type="SMART" id="SM00829"/>
    </source>
</evidence>
<dbReference type="InterPro" id="IPR045306">
    <property type="entry name" value="SDH-like"/>
</dbReference>
<dbReference type="SMART" id="SM00829">
    <property type="entry name" value="PKS_ER"/>
    <property type="match status" value="1"/>
</dbReference>
<dbReference type="EC" id="1.1.1.9" evidence="9"/>
<dbReference type="PANTHER" id="PTHR43161:SF9">
    <property type="entry name" value="SORBITOL DEHYDROGENASE"/>
    <property type="match status" value="1"/>
</dbReference>
<accession>A0A6A6P099</accession>
<organism evidence="13 14">
    <name type="scientific">Lineolata rhizophorae</name>
    <dbReference type="NCBI Taxonomy" id="578093"/>
    <lineage>
        <taxon>Eukaryota</taxon>
        <taxon>Fungi</taxon>
        <taxon>Dikarya</taxon>
        <taxon>Ascomycota</taxon>
        <taxon>Pezizomycotina</taxon>
        <taxon>Dothideomycetes</taxon>
        <taxon>Dothideomycetes incertae sedis</taxon>
        <taxon>Lineolatales</taxon>
        <taxon>Lineolataceae</taxon>
        <taxon>Lineolata</taxon>
    </lineage>
</organism>
<proteinExistence type="inferred from homology"/>
<evidence type="ECO:0000256" key="11">
    <source>
        <dbReference type="RuleBase" id="RU361277"/>
    </source>
</evidence>
<comment type="cofactor">
    <cofactor evidence="1 11">
        <name>Zn(2+)</name>
        <dbReference type="ChEBI" id="CHEBI:29105"/>
    </cofactor>
</comment>
<reference evidence="13" key="1">
    <citation type="journal article" date="2020" name="Stud. Mycol.">
        <title>101 Dothideomycetes genomes: a test case for predicting lifestyles and emergence of pathogens.</title>
        <authorList>
            <person name="Haridas S."/>
            <person name="Albert R."/>
            <person name="Binder M."/>
            <person name="Bloem J."/>
            <person name="Labutti K."/>
            <person name="Salamov A."/>
            <person name="Andreopoulos B."/>
            <person name="Baker S."/>
            <person name="Barry K."/>
            <person name="Bills G."/>
            <person name="Bluhm B."/>
            <person name="Cannon C."/>
            <person name="Castanera R."/>
            <person name="Culley D."/>
            <person name="Daum C."/>
            <person name="Ezra D."/>
            <person name="Gonzalez J."/>
            <person name="Henrissat B."/>
            <person name="Kuo A."/>
            <person name="Liang C."/>
            <person name="Lipzen A."/>
            <person name="Lutzoni F."/>
            <person name="Magnuson J."/>
            <person name="Mondo S."/>
            <person name="Nolan M."/>
            <person name="Ohm R."/>
            <person name="Pangilinan J."/>
            <person name="Park H.-J."/>
            <person name="Ramirez L."/>
            <person name="Alfaro M."/>
            <person name="Sun H."/>
            <person name="Tritt A."/>
            <person name="Yoshinaga Y."/>
            <person name="Zwiers L.-H."/>
            <person name="Turgeon B."/>
            <person name="Goodwin S."/>
            <person name="Spatafora J."/>
            <person name="Crous P."/>
            <person name="Grigoriev I."/>
        </authorList>
    </citation>
    <scope>NUCLEOTIDE SEQUENCE</scope>
    <source>
        <strain evidence="13">ATCC 16933</strain>
    </source>
</reference>
<evidence type="ECO:0000256" key="4">
    <source>
        <dbReference type="ARBA" id="ARBA00022833"/>
    </source>
</evidence>
<dbReference type="Gene3D" id="3.90.180.10">
    <property type="entry name" value="Medium-chain alcohol dehydrogenases, catalytic domain"/>
    <property type="match status" value="1"/>
</dbReference>
<dbReference type="PROSITE" id="PS00059">
    <property type="entry name" value="ADH_ZINC"/>
    <property type="match status" value="1"/>
</dbReference>
<name>A0A6A6P099_9PEZI</name>
<evidence type="ECO:0000256" key="9">
    <source>
        <dbReference type="ARBA" id="ARBA00026119"/>
    </source>
</evidence>
<dbReference type="InterPro" id="IPR020843">
    <property type="entry name" value="ER"/>
</dbReference>
<dbReference type="Pfam" id="PF08240">
    <property type="entry name" value="ADH_N"/>
    <property type="match status" value="1"/>
</dbReference>
<sequence length="358" mass="38437">MAEVKGANPSFMLLEPHKVAFEDRPVPEIGPHDVLVKVKYTGICGSDVHYWTHGAIGDYVVKAPMVLGHESAGIVEAVGPEVRTLRPGARVAMEPGIPCRRCVRCLEGRYNLCARMQFAATPPVHGTLARYYALPEDFCYELPDGMSLEEGALVEPTAVAVHVCKQAGVKPGDRVVVFGAGPVGLLCCAVARAFGALVIVSVDINEERLGVAHRYAATHTFHSQPGEWPEDAAERLVDECKLGEGANVVIEASGAETCVQMGIHVARRGGSFCQAGMGKSDIMFPIMAMASKELIVKGSFRYNSGDYSLAVDLISTGRITVRELMTGKIKFQDAEQAFKDVKAGRGIKTLIEGPPEGE</sequence>
<dbReference type="GO" id="GO:0046526">
    <property type="term" value="F:D-xylulose reductase activity"/>
    <property type="evidence" value="ECO:0007669"/>
    <property type="project" value="UniProtKB-EC"/>
</dbReference>
<dbReference type="Pfam" id="PF00107">
    <property type="entry name" value="ADH_zinc_N"/>
    <property type="match status" value="1"/>
</dbReference>
<dbReference type="SUPFAM" id="SSF50129">
    <property type="entry name" value="GroES-like"/>
    <property type="match status" value="1"/>
</dbReference>
<evidence type="ECO:0000256" key="3">
    <source>
        <dbReference type="ARBA" id="ARBA00022723"/>
    </source>
</evidence>
<dbReference type="InterPro" id="IPR036291">
    <property type="entry name" value="NAD(P)-bd_dom_sf"/>
</dbReference>
<dbReference type="Proteomes" id="UP000799766">
    <property type="component" value="Unassembled WGS sequence"/>
</dbReference>
<evidence type="ECO:0000256" key="7">
    <source>
        <dbReference type="ARBA" id="ARBA00024843"/>
    </source>
</evidence>
<keyword evidence="5" id="KW-0560">Oxidoreductase</keyword>
<dbReference type="EMBL" id="MU001682">
    <property type="protein sequence ID" value="KAF2456883.1"/>
    <property type="molecule type" value="Genomic_DNA"/>
</dbReference>
<evidence type="ECO:0000313" key="14">
    <source>
        <dbReference type="Proteomes" id="UP000799766"/>
    </source>
</evidence>
<dbReference type="GO" id="GO:0003939">
    <property type="term" value="F:L-iditol 2-dehydrogenase (NAD+) activity"/>
    <property type="evidence" value="ECO:0007669"/>
    <property type="project" value="TreeGrafter"/>
</dbReference>
<dbReference type="PANTHER" id="PTHR43161">
    <property type="entry name" value="SORBITOL DEHYDROGENASE"/>
    <property type="match status" value="1"/>
</dbReference>
<evidence type="ECO:0000256" key="2">
    <source>
        <dbReference type="ARBA" id="ARBA00008072"/>
    </source>
</evidence>
<dbReference type="Gene3D" id="3.40.50.720">
    <property type="entry name" value="NAD(P)-binding Rossmann-like Domain"/>
    <property type="match status" value="1"/>
</dbReference>
<evidence type="ECO:0000256" key="1">
    <source>
        <dbReference type="ARBA" id="ARBA00001947"/>
    </source>
</evidence>
<dbReference type="GO" id="GO:0006062">
    <property type="term" value="P:sorbitol catabolic process"/>
    <property type="evidence" value="ECO:0007669"/>
    <property type="project" value="TreeGrafter"/>
</dbReference>
<evidence type="ECO:0000256" key="8">
    <source>
        <dbReference type="ARBA" id="ARBA00025713"/>
    </source>
</evidence>
<dbReference type="InterPro" id="IPR011032">
    <property type="entry name" value="GroES-like_sf"/>
</dbReference>
<dbReference type="FunFam" id="3.40.50.720:FF:000068">
    <property type="entry name" value="Sorbitol dehydrogenase"/>
    <property type="match status" value="1"/>
</dbReference>
<protein>
    <recommendedName>
        <fullName evidence="9">D-xylulose reductase</fullName>
        <ecNumber evidence="9">1.1.1.9</ecNumber>
    </recommendedName>
    <alternativeName>
        <fullName evidence="10">Xylitol dehydrogenase A</fullName>
    </alternativeName>
</protein>
<dbReference type="CDD" id="cd05285">
    <property type="entry name" value="sorbitol_DH"/>
    <property type="match status" value="1"/>
</dbReference>
<keyword evidence="14" id="KW-1185">Reference proteome</keyword>
<dbReference type="SUPFAM" id="SSF51735">
    <property type="entry name" value="NAD(P)-binding Rossmann-fold domains"/>
    <property type="match status" value="1"/>
</dbReference>
<dbReference type="InterPro" id="IPR013149">
    <property type="entry name" value="ADH-like_C"/>
</dbReference>
<dbReference type="GO" id="GO:0008270">
    <property type="term" value="F:zinc ion binding"/>
    <property type="evidence" value="ECO:0007669"/>
    <property type="project" value="InterPro"/>
</dbReference>
<keyword evidence="6" id="KW-0520">NAD</keyword>
<feature type="domain" description="Enoyl reductase (ER)" evidence="12">
    <location>
        <begin position="16"/>
        <end position="351"/>
    </location>
</feature>
<keyword evidence="4 11" id="KW-0862">Zinc</keyword>
<evidence type="ECO:0000313" key="13">
    <source>
        <dbReference type="EMBL" id="KAF2456883.1"/>
    </source>
</evidence>
<comment type="function">
    <text evidence="7">Xylitol dehydrogenase which catalyzes the conversion of xylitol to D-xylulose. Xylose is a major component of hemicelluloses such as xylan. Most fungi utilize D-xylose via three enzymatic reactions, xylose reductase (XR), xylitol dehydrogenase (XDH), and xylulokinase, to form xylulose 5-phosphate, which enters pentose phosphate pathway.</text>
</comment>
<dbReference type="AlphaFoldDB" id="A0A6A6P099"/>
<evidence type="ECO:0000256" key="10">
    <source>
        <dbReference type="ARBA" id="ARBA00030139"/>
    </source>
</evidence>
<evidence type="ECO:0000256" key="5">
    <source>
        <dbReference type="ARBA" id="ARBA00023002"/>
    </source>
</evidence>
<gene>
    <name evidence="13" type="ORF">BDY21DRAFT_346331</name>
</gene>
<dbReference type="InterPro" id="IPR013154">
    <property type="entry name" value="ADH-like_N"/>
</dbReference>
<dbReference type="InterPro" id="IPR002328">
    <property type="entry name" value="ADH_Zn_CS"/>
</dbReference>